<dbReference type="Proteomes" id="UP000008561">
    <property type="component" value="Chromosome"/>
</dbReference>
<dbReference type="InterPro" id="IPR009875">
    <property type="entry name" value="PilZ_domain"/>
</dbReference>
<evidence type="ECO:0000259" key="1">
    <source>
        <dbReference type="Pfam" id="PF07238"/>
    </source>
</evidence>
<dbReference type="OrthoDB" id="9807542at2"/>
<evidence type="ECO:0000313" key="3">
    <source>
        <dbReference type="Proteomes" id="UP000008561"/>
    </source>
</evidence>
<feature type="domain" description="PilZ" evidence="1">
    <location>
        <begin position="51"/>
        <end position="130"/>
    </location>
</feature>
<sequence>MYNHATTGTAGNRVAKKQPVGLRKSKRFVVKNAGIHMHRPGLLKFLTKPPGQVSLVNLSNSGLQLMVTQLLKTGARYQIRLSVPGARNPLDIRAAVVWCRIHKTFFNRTYYRAGFRFADISHEAAHRIKKLEAAF</sequence>
<dbReference type="SUPFAM" id="SSF141371">
    <property type="entry name" value="PilZ domain-like"/>
    <property type="match status" value="1"/>
</dbReference>
<organism evidence="2 3">
    <name type="scientific">Desulfosudis oleivorans (strain DSM 6200 / JCM 39069 / Hxd3)</name>
    <name type="common">Desulfococcus oleovorans</name>
    <dbReference type="NCBI Taxonomy" id="96561"/>
    <lineage>
        <taxon>Bacteria</taxon>
        <taxon>Pseudomonadati</taxon>
        <taxon>Thermodesulfobacteriota</taxon>
        <taxon>Desulfobacteria</taxon>
        <taxon>Desulfobacterales</taxon>
        <taxon>Desulfosudaceae</taxon>
        <taxon>Desulfosudis</taxon>
    </lineage>
</organism>
<name>A9A060_DESOH</name>
<protein>
    <submittedName>
        <fullName evidence="2">Type IV pilus assembly PilZ</fullName>
    </submittedName>
</protein>
<evidence type="ECO:0000313" key="2">
    <source>
        <dbReference type="EMBL" id="ABW68979.1"/>
    </source>
</evidence>
<dbReference type="HOGENOM" id="CLU_1882406_0_0_7"/>
<dbReference type="STRING" id="96561.Dole_3176"/>
<gene>
    <name evidence="2" type="ordered locus">Dole_3176</name>
</gene>
<dbReference type="GO" id="GO:0035438">
    <property type="term" value="F:cyclic-di-GMP binding"/>
    <property type="evidence" value="ECO:0007669"/>
    <property type="project" value="InterPro"/>
</dbReference>
<keyword evidence="3" id="KW-1185">Reference proteome</keyword>
<dbReference type="EMBL" id="CP000859">
    <property type="protein sequence ID" value="ABW68979.1"/>
    <property type="molecule type" value="Genomic_DNA"/>
</dbReference>
<dbReference type="Pfam" id="PF07238">
    <property type="entry name" value="PilZ"/>
    <property type="match status" value="1"/>
</dbReference>
<dbReference type="RefSeq" id="WP_012176589.1">
    <property type="nucleotide sequence ID" value="NC_009943.1"/>
</dbReference>
<reference evidence="2 3" key="1">
    <citation type="submission" date="2007-10" db="EMBL/GenBank/DDBJ databases">
        <title>Complete sequence of Desulfococcus oleovorans Hxd3.</title>
        <authorList>
            <consortium name="US DOE Joint Genome Institute"/>
            <person name="Copeland A."/>
            <person name="Lucas S."/>
            <person name="Lapidus A."/>
            <person name="Barry K."/>
            <person name="Glavina del Rio T."/>
            <person name="Dalin E."/>
            <person name="Tice H."/>
            <person name="Pitluck S."/>
            <person name="Kiss H."/>
            <person name="Brettin T."/>
            <person name="Bruce D."/>
            <person name="Detter J.C."/>
            <person name="Han C."/>
            <person name="Schmutz J."/>
            <person name="Larimer F."/>
            <person name="Land M."/>
            <person name="Hauser L."/>
            <person name="Kyrpides N."/>
            <person name="Kim E."/>
            <person name="Wawrik B."/>
            <person name="Richardson P."/>
        </authorList>
    </citation>
    <scope>NUCLEOTIDE SEQUENCE [LARGE SCALE GENOMIC DNA]</scope>
    <source>
        <strain evidence="3">DSM 6200 / JCM 39069 / Hxd3</strain>
    </source>
</reference>
<dbReference type="AlphaFoldDB" id="A9A060"/>
<dbReference type="KEGG" id="dol:Dole_3176"/>
<proteinExistence type="predicted"/>
<dbReference type="Gene3D" id="2.40.10.220">
    <property type="entry name" value="predicted glycosyltransferase like domains"/>
    <property type="match status" value="1"/>
</dbReference>
<accession>A9A060</accession>